<dbReference type="RefSeq" id="WP_160799220.1">
    <property type="nucleotide sequence ID" value="NZ_WUUL01000001.1"/>
</dbReference>
<dbReference type="AlphaFoldDB" id="A0A6I4VUI1"/>
<proteinExistence type="predicted"/>
<evidence type="ECO:0008006" key="3">
    <source>
        <dbReference type="Google" id="ProtNLM"/>
    </source>
</evidence>
<reference evidence="1 2" key="1">
    <citation type="submission" date="2019-12" db="EMBL/GenBank/DDBJ databases">
        <title>Whole-genome analyses of novel actinobacteria.</title>
        <authorList>
            <person name="Sahin N."/>
            <person name="Saygin H."/>
        </authorList>
    </citation>
    <scope>NUCLEOTIDE SEQUENCE [LARGE SCALE GENOMIC DNA]</scope>
    <source>
        <strain evidence="1 2">KC615</strain>
    </source>
</reference>
<dbReference type="Proteomes" id="UP000430692">
    <property type="component" value="Unassembled WGS sequence"/>
</dbReference>
<dbReference type="SUPFAM" id="SSF54909">
    <property type="entry name" value="Dimeric alpha+beta barrel"/>
    <property type="match status" value="1"/>
</dbReference>
<dbReference type="Gene3D" id="3.30.70.100">
    <property type="match status" value="1"/>
</dbReference>
<comment type="caution">
    <text evidence="1">The sequence shown here is derived from an EMBL/GenBank/DDBJ whole genome shotgun (WGS) entry which is preliminary data.</text>
</comment>
<keyword evidence="2" id="KW-1185">Reference proteome</keyword>
<evidence type="ECO:0000313" key="1">
    <source>
        <dbReference type="EMBL" id="MXQ52164.1"/>
    </source>
</evidence>
<organism evidence="1 2">
    <name type="scientific">Shimazuella alba</name>
    <dbReference type="NCBI Taxonomy" id="2690964"/>
    <lineage>
        <taxon>Bacteria</taxon>
        <taxon>Bacillati</taxon>
        <taxon>Bacillota</taxon>
        <taxon>Bacilli</taxon>
        <taxon>Bacillales</taxon>
        <taxon>Thermoactinomycetaceae</taxon>
        <taxon>Shimazuella</taxon>
    </lineage>
</organism>
<evidence type="ECO:0000313" key="2">
    <source>
        <dbReference type="Proteomes" id="UP000430692"/>
    </source>
</evidence>
<accession>A0A6I4VUI1</accession>
<protein>
    <recommendedName>
        <fullName evidence="3">EthD domain-containing protein</fullName>
    </recommendedName>
</protein>
<name>A0A6I4VUI1_9BACL</name>
<sequence length="122" mass="14271">MIKSVIIYKNVENSDAFKQFYLHEILPRVKNITGIIGINITNILQQIREDVIPSIRGVQFIIELYFESEQTMNEVAHTFECQELMTIMKNEAPGEVTSLLGRQNTYTNSRQKFLYAPRWDNE</sequence>
<dbReference type="InterPro" id="IPR011008">
    <property type="entry name" value="Dimeric_a/b-barrel"/>
</dbReference>
<dbReference type="EMBL" id="WUUL01000001">
    <property type="protein sequence ID" value="MXQ52164.1"/>
    <property type="molecule type" value="Genomic_DNA"/>
</dbReference>
<gene>
    <name evidence="1" type="ORF">GSM42_00055</name>
</gene>